<name>U4KNB3_9MOLU</name>
<dbReference type="STRING" id="61635.BN85307910"/>
<dbReference type="PROSITE" id="PS51762">
    <property type="entry name" value="GH16_2"/>
    <property type="match status" value="1"/>
</dbReference>
<dbReference type="PANTHER" id="PTHR10963">
    <property type="entry name" value="GLYCOSYL HYDROLASE-RELATED"/>
    <property type="match status" value="1"/>
</dbReference>
<dbReference type="SUPFAM" id="SSF49899">
    <property type="entry name" value="Concanavalin A-like lectins/glucanases"/>
    <property type="match status" value="1"/>
</dbReference>
<dbReference type="RefSeq" id="WP_030004675.1">
    <property type="nucleotide sequence ID" value="NC_022549.1"/>
</dbReference>
<dbReference type="EMBL" id="FO681348">
    <property type="protein sequence ID" value="CCV65812.1"/>
    <property type="molecule type" value="Genomic_DNA"/>
</dbReference>
<feature type="domain" description="GH16" evidence="2">
    <location>
        <begin position="8"/>
        <end position="241"/>
    </location>
</feature>
<dbReference type="KEGG" id="abra:BN85307910"/>
<gene>
    <name evidence="3" type="ORF">BN85307910</name>
</gene>
<dbReference type="HOGENOM" id="CLU_019533_0_3_14"/>
<evidence type="ECO:0000259" key="2">
    <source>
        <dbReference type="PROSITE" id="PS51762"/>
    </source>
</evidence>
<keyword evidence="4" id="KW-1185">Reference proteome</keyword>
<protein>
    <submittedName>
        <fullName evidence="3">Beta-glucanase/ glucan synthase</fullName>
        <ecNumber evidence="3">3.2.1.73</ecNumber>
    </submittedName>
</protein>
<reference evidence="3 4" key="1">
    <citation type="journal article" date="2013" name="J. Mol. Microbiol. Biotechnol.">
        <title>Analysis of the Complete Genomes of Acholeplasma brassicae , A. palmae and A. laidlawii and Their Comparison to the Obligate Parasites from ' Candidatus Phytoplasma'.</title>
        <authorList>
            <person name="Kube M."/>
            <person name="Siewert C."/>
            <person name="Migdoll A.M."/>
            <person name="Duduk B."/>
            <person name="Holz S."/>
            <person name="Rabus R."/>
            <person name="Seemuller E."/>
            <person name="Mitrovic J."/>
            <person name="Muller I."/>
            <person name="Buttner C."/>
            <person name="Reinhardt R."/>
        </authorList>
    </citation>
    <scope>NUCLEOTIDE SEQUENCE [LARGE SCALE GENOMIC DNA]</scope>
    <source>
        <strain evidence="4">0502</strain>
    </source>
</reference>
<dbReference type="AlphaFoldDB" id="U4KNB3"/>
<dbReference type="OrthoDB" id="9809583at2"/>
<keyword evidence="3" id="KW-0326">Glycosidase</keyword>
<keyword evidence="3" id="KW-0378">Hydrolase</keyword>
<comment type="similarity">
    <text evidence="1">Belongs to the glycosyl hydrolase 16 family.</text>
</comment>
<dbReference type="EC" id="3.2.1.73" evidence="3"/>
<dbReference type="CDD" id="cd08023">
    <property type="entry name" value="GH16_laminarinase_like"/>
    <property type="match status" value="1"/>
</dbReference>
<dbReference type="Pfam" id="PF00722">
    <property type="entry name" value="Glyco_hydro_16"/>
    <property type="match status" value="1"/>
</dbReference>
<dbReference type="GO" id="GO:0042972">
    <property type="term" value="F:licheninase activity"/>
    <property type="evidence" value="ECO:0007669"/>
    <property type="project" value="UniProtKB-EC"/>
</dbReference>
<dbReference type="InterPro" id="IPR000757">
    <property type="entry name" value="Beta-glucanase-like"/>
</dbReference>
<evidence type="ECO:0000313" key="3">
    <source>
        <dbReference type="EMBL" id="CCV65812.1"/>
    </source>
</evidence>
<dbReference type="GO" id="GO:0005975">
    <property type="term" value="P:carbohydrate metabolic process"/>
    <property type="evidence" value="ECO:0007669"/>
    <property type="project" value="InterPro"/>
</dbReference>
<dbReference type="Proteomes" id="UP000032737">
    <property type="component" value="Chromosome"/>
</dbReference>
<dbReference type="Gene3D" id="2.60.120.200">
    <property type="match status" value="1"/>
</dbReference>
<dbReference type="InterPro" id="IPR013320">
    <property type="entry name" value="ConA-like_dom_sf"/>
</dbReference>
<evidence type="ECO:0000256" key="1">
    <source>
        <dbReference type="ARBA" id="ARBA00006865"/>
    </source>
</evidence>
<sequence>MYKLVWEDLFKNDGLPDESIWTFETGGHGFGNHEQQHYTNRLENCYIKDGILTIEAKKETYQGNDYTSSKLITYNKKPILYGKVKVMAELPTGRGTWPAIWFLGNSFKEGTPWPDCGEIDLLEHVGSNLGQVHFSLHTKKHNHLIKTQPTFFYKDEGLLSGFHEYQMVWDESQISFYVDDVHKVTFKKEEVTIDDHWPFSQPHYLILNLAMGGWWGGEIDDTALPQKFRFKYVKVYERCEK</sequence>
<organism evidence="3 4">
    <name type="scientific">Acholeplasma brassicae</name>
    <dbReference type="NCBI Taxonomy" id="61635"/>
    <lineage>
        <taxon>Bacteria</taxon>
        <taxon>Bacillati</taxon>
        <taxon>Mycoplasmatota</taxon>
        <taxon>Mollicutes</taxon>
        <taxon>Acholeplasmatales</taxon>
        <taxon>Acholeplasmataceae</taxon>
        <taxon>Acholeplasma</taxon>
    </lineage>
</organism>
<evidence type="ECO:0000313" key="4">
    <source>
        <dbReference type="Proteomes" id="UP000032737"/>
    </source>
</evidence>
<dbReference type="InterPro" id="IPR050546">
    <property type="entry name" value="Glycosyl_Hydrlase_16"/>
</dbReference>
<accession>U4KNB3</accession>
<dbReference type="PANTHER" id="PTHR10963:SF55">
    <property type="entry name" value="GLYCOSIDE HYDROLASE FAMILY 16 PROTEIN"/>
    <property type="match status" value="1"/>
</dbReference>
<proteinExistence type="inferred from homology"/>